<comment type="caution">
    <text evidence="5">The sequence shown here is derived from an EMBL/GenBank/DDBJ whole genome shotgun (WGS) entry which is preliminary data.</text>
</comment>
<dbReference type="InterPro" id="IPR012318">
    <property type="entry name" value="HTH_CRP"/>
</dbReference>
<dbReference type="Gene3D" id="2.60.120.10">
    <property type="entry name" value="Jelly Rolls"/>
    <property type="match status" value="1"/>
</dbReference>
<dbReference type="AlphaFoldDB" id="A0A074N4K4"/>
<dbReference type="PANTHER" id="PTHR24567">
    <property type="entry name" value="CRP FAMILY TRANSCRIPTIONAL REGULATORY PROTEIN"/>
    <property type="match status" value="1"/>
</dbReference>
<dbReference type="InterPro" id="IPR036388">
    <property type="entry name" value="WH-like_DNA-bd_sf"/>
</dbReference>
<dbReference type="Gene3D" id="1.10.10.10">
    <property type="entry name" value="Winged helix-like DNA-binding domain superfamily/Winged helix DNA-binding domain"/>
    <property type="match status" value="1"/>
</dbReference>
<dbReference type="SUPFAM" id="SSF51206">
    <property type="entry name" value="cAMP-binding domain-like"/>
    <property type="match status" value="1"/>
</dbReference>
<sequence length="243" mass="28006">MNPLVSAIERHVELSPKEREAVESLREAPLVRVPARQTTLSEGDNPRVVRLLSQGWAYRFKDLPDGRRQIVGLLLPGDFFDLGVRLVDEMDHSIAALTPIAYHAIPPETIDRLAREYPRIADAFARHEHVSTSIHREWLLNLGRRNAFERLAHLFLEIFMRLRASGSARERECDCPLTQNDLADATGVTSVHLNRTMQELRREGLVELKSKRLFIRDYDRLTQVAMFNPNYLQIGRETRHLAQ</sequence>
<keyword evidence="6" id="KW-1185">Reference proteome</keyword>
<dbReference type="PROSITE" id="PS51063">
    <property type="entry name" value="HTH_CRP_2"/>
    <property type="match status" value="1"/>
</dbReference>
<dbReference type="GO" id="GO:0003700">
    <property type="term" value="F:DNA-binding transcription factor activity"/>
    <property type="evidence" value="ECO:0007669"/>
    <property type="project" value="TreeGrafter"/>
</dbReference>
<dbReference type="PATRIC" id="fig|39960.10.peg.834"/>
<keyword evidence="3" id="KW-0804">Transcription</keyword>
<dbReference type="CDD" id="cd00038">
    <property type="entry name" value="CAP_ED"/>
    <property type="match status" value="1"/>
</dbReference>
<dbReference type="GO" id="GO:0003677">
    <property type="term" value="F:DNA binding"/>
    <property type="evidence" value="ECO:0007669"/>
    <property type="project" value="UniProtKB-KW"/>
</dbReference>
<protein>
    <recommendedName>
        <fullName evidence="4">HTH crp-type domain-containing protein</fullName>
    </recommendedName>
</protein>
<keyword evidence="2" id="KW-0238">DNA-binding</keyword>
<dbReference type="Pfam" id="PF13545">
    <property type="entry name" value="HTH_Crp_2"/>
    <property type="match status" value="1"/>
</dbReference>
<dbReference type="SUPFAM" id="SSF46785">
    <property type="entry name" value="Winged helix' DNA-binding domain"/>
    <property type="match status" value="1"/>
</dbReference>
<dbReference type="KEGG" id="elq:Ga0102493_111750"/>
<accession>A0A074N4K4</accession>
<dbReference type="InterPro" id="IPR036390">
    <property type="entry name" value="WH_DNA-bd_sf"/>
</dbReference>
<evidence type="ECO:0000256" key="1">
    <source>
        <dbReference type="ARBA" id="ARBA00023015"/>
    </source>
</evidence>
<dbReference type="InterPro" id="IPR014710">
    <property type="entry name" value="RmlC-like_jellyroll"/>
</dbReference>
<feature type="domain" description="HTH crp-type" evidence="4">
    <location>
        <begin position="145"/>
        <end position="219"/>
    </location>
</feature>
<evidence type="ECO:0000256" key="2">
    <source>
        <dbReference type="ARBA" id="ARBA00023125"/>
    </source>
</evidence>
<gene>
    <name evidence="5" type="ORF">EH32_14135</name>
</gene>
<keyword evidence="1" id="KW-0805">Transcription regulation</keyword>
<proteinExistence type="predicted"/>
<dbReference type="Pfam" id="PF00027">
    <property type="entry name" value="cNMP_binding"/>
    <property type="match status" value="1"/>
</dbReference>
<dbReference type="RefSeq" id="WP_034904517.1">
    <property type="nucleotide sequence ID" value="NZ_CP017057.1"/>
</dbReference>
<name>A0A074N4K4_9SPHN</name>
<dbReference type="EMBL" id="JMIX01000008">
    <property type="protein sequence ID" value="KEO92927.1"/>
    <property type="molecule type" value="Genomic_DNA"/>
</dbReference>
<evidence type="ECO:0000256" key="3">
    <source>
        <dbReference type="ARBA" id="ARBA00023163"/>
    </source>
</evidence>
<reference evidence="5 6" key="1">
    <citation type="submission" date="2014-04" db="EMBL/GenBank/DDBJ databases">
        <title>A comprehensive comparison of genomes of Erythrobacter spp. Strains.</title>
        <authorList>
            <person name="Zheng Q."/>
        </authorList>
    </citation>
    <scope>NUCLEOTIDE SEQUENCE [LARGE SCALE GENOMIC DNA]</scope>
    <source>
        <strain evidence="5 6">DSM 8509</strain>
    </source>
</reference>
<organism evidence="5 6">
    <name type="scientific">Erythrobacter litoralis</name>
    <dbReference type="NCBI Taxonomy" id="39960"/>
    <lineage>
        <taxon>Bacteria</taxon>
        <taxon>Pseudomonadati</taxon>
        <taxon>Pseudomonadota</taxon>
        <taxon>Alphaproteobacteria</taxon>
        <taxon>Sphingomonadales</taxon>
        <taxon>Erythrobacteraceae</taxon>
        <taxon>Erythrobacter/Porphyrobacter group</taxon>
        <taxon>Erythrobacter</taxon>
    </lineage>
</organism>
<evidence type="ECO:0000313" key="6">
    <source>
        <dbReference type="Proteomes" id="UP000027866"/>
    </source>
</evidence>
<evidence type="ECO:0000313" key="5">
    <source>
        <dbReference type="EMBL" id="KEO92927.1"/>
    </source>
</evidence>
<evidence type="ECO:0000259" key="4">
    <source>
        <dbReference type="PROSITE" id="PS51063"/>
    </source>
</evidence>
<dbReference type="InterPro" id="IPR000595">
    <property type="entry name" value="cNMP-bd_dom"/>
</dbReference>
<dbReference type="Proteomes" id="UP000027866">
    <property type="component" value="Unassembled WGS sequence"/>
</dbReference>
<dbReference type="InterPro" id="IPR018490">
    <property type="entry name" value="cNMP-bd_dom_sf"/>
</dbReference>
<dbReference type="PANTHER" id="PTHR24567:SF68">
    <property type="entry name" value="DNA-BINDING TRANSCRIPTIONAL DUAL REGULATOR CRP"/>
    <property type="match status" value="1"/>
</dbReference>
<dbReference type="GO" id="GO:0005829">
    <property type="term" value="C:cytosol"/>
    <property type="evidence" value="ECO:0007669"/>
    <property type="project" value="TreeGrafter"/>
</dbReference>
<dbReference type="SMART" id="SM00419">
    <property type="entry name" value="HTH_CRP"/>
    <property type="match status" value="1"/>
</dbReference>
<dbReference type="InterPro" id="IPR050397">
    <property type="entry name" value="Env_Response_Regulators"/>
</dbReference>